<accession>A0A6C0GCM8</accession>
<dbReference type="PANTHER" id="PTHR30329:SF21">
    <property type="entry name" value="LIPOPROTEIN YIAD-RELATED"/>
    <property type="match status" value="1"/>
</dbReference>
<dbReference type="SUPFAM" id="SSF103088">
    <property type="entry name" value="OmpA-like"/>
    <property type="match status" value="1"/>
</dbReference>
<dbReference type="InterPro" id="IPR006665">
    <property type="entry name" value="OmpA-like"/>
</dbReference>
<evidence type="ECO:0000256" key="2">
    <source>
        <dbReference type="ARBA" id="ARBA00023136"/>
    </source>
</evidence>
<evidence type="ECO:0000256" key="3">
    <source>
        <dbReference type="ARBA" id="ARBA00023237"/>
    </source>
</evidence>
<dbReference type="InterPro" id="IPR036737">
    <property type="entry name" value="OmpA-like_sf"/>
</dbReference>
<dbReference type="AlphaFoldDB" id="A0A6C0GCM8"/>
<evidence type="ECO:0000313" key="8">
    <source>
        <dbReference type="Proteomes" id="UP000480178"/>
    </source>
</evidence>
<dbReference type="PRINTS" id="PR01021">
    <property type="entry name" value="OMPADOMAIN"/>
</dbReference>
<dbReference type="Gene3D" id="1.25.40.10">
    <property type="entry name" value="Tetratricopeptide repeat domain"/>
    <property type="match status" value="1"/>
</dbReference>
<dbReference type="Pfam" id="PF00691">
    <property type="entry name" value="OmpA"/>
    <property type="match status" value="1"/>
</dbReference>
<evidence type="ECO:0000256" key="5">
    <source>
        <dbReference type="SAM" id="MobiDB-lite"/>
    </source>
</evidence>
<dbReference type="PANTHER" id="PTHR30329">
    <property type="entry name" value="STATOR ELEMENT OF FLAGELLAR MOTOR COMPLEX"/>
    <property type="match status" value="1"/>
</dbReference>
<dbReference type="InterPro" id="IPR011042">
    <property type="entry name" value="6-blade_b-propeller_TolB-like"/>
</dbReference>
<dbReference type="Gene3D" id="3.30.1330.60">
    <property type="entry name" value="OmpA-like domain"/>
    <property type="match status" value="1"/>
</dbReference>
<dbReference type="EMBL" id="CP048222">
    <property type="protein sequence ID" value="QHT65739.1"/>
    <property type="molecule type" value="Genomic_DNA"/>
</dbReference>
<dbReference type="InterPro" id="IPR011659">
    <property type="entry name" value="WD40"/>
</dbReference>
<feature type="region of interest" description="Disordered" evidence="5">
    <location>
        <begin position="631"/>
        <end position="663"/>
    </location>
</feature>
<keyword evidence="8" id="KW-1185">Reference proteome</keyword>
<dbReference type="SUPFAM" id="SSF82171">
    <property type="entry name" value="DPP6 N-terminal domain-like"/>
    <property type="match status" value="1"/>
</dbReference>
<dbReference type="Pfam" id="PF07676">
    <property type="entry name" value="PD40"/>
    <property type="match status" value="2"/>
</dbReference>
<dbReference type="GO" id="GO:0009279">
    <property type="term" value="C:cell outer membrane"/>
    <property type="evidence" value="ECO:0007669"/>
    <property type="project" value="UniProtKB-SubCell"/>
</dbReference>
<proteinExistence type="predicted"/>
<dbReference type="KEGG" id="rhoz:GXP67_03180"/>
<feature type="compositionally biased region" description="Basic and acidic residues" evidence="5">
    <location>
        <begin position="640"/>
        <end position="663"/>
    </location>
</feature>
<evidence type="ECO:0000259" key="6">
    <source>
        <dbReference type="PROSITE" id="PS51123"/>
    </source>
</evidence>
<dbReference type="PROSITE" id="PS51123">
    <property type="entry name" value="OMPA_2"/>
    <property type="match status" value="1"/>
</dbReference>
<dbReference type="InterPro" id="IPR050330">
    <property type="entry name" value="Bact_OuterMem_StrucFunc"/>
</dbReference>
<protein>
    <submittedName>
        <fullName evidence="7">OmpA family protein</fullName>
    </submittedName>
</protein>
<feature type="domain" description="OmpA-like" evidence="6">
    <location>
        <begin position="537"/>
        <end position="655"/>
    </location>
</feature>
<dbReference type="InterPro" id="IPR011990">
    <property type="entry name" value="TPR-like_helical_dom_sf"/>
</dbReference>
<organism evidence="7 8">
    <name type="scientific">Rhodocytophaga rosea</name>
    <dbReference type="NCBI Taxonomy" id="2704465"/>
    <lineage>
        <taxon>Bacteria</taxon>
        <taxon>Pseudomonadati</taxon>
        <taxon>Bacteroidota</taxon>
        <taxon>Cytophagia</taxon>
        <taxon>Cytophagales</taxon>
        <taxon>Rhodocytophagaceae</taxon>
        <taxon>Rhodocytophaga</taxon>
    </lineage>
</organism>
<dbReference type="InterPro" id="IPR006664">
    <property type="entry name" value="OMP_bac"/>
</dbReference>
<comment type="subcellular location">
    <subcellularLocation>
        <location evidence="1">Cell outer membrane</location>
    </subcellularLocation>
</comment>
<reference evidence="7 8" key="1">
    <citation type="submission" date="2020-01" db="EMBL/GenBank/DDBJ databases">
        <authorList>
            <person name="Kim M.K."/>
        </authorList>
    </citation>
    <scope>NUCLEOTIDE SEQUENCE [LARGE SCALE GENOMIC DNA]</scope>
    <source>
        <strain evidence="7 8">172606-1</strain>
    </source>
</reference>
<evidence type="ECO:0000256" key="4">
    <source>
        <dbReference type="PROSITE-ProRule" id="PRU00473"/>
    </source>
</evidence>
<name>A0A6C0GCM8_9BACT</name>
<dbReference type="Proteomes" id="UP000480178">
    <property type="component" value="Chromosome"/>
</dbReference>
<dbReference type="CDD" id="cd07185">
    <property type="entry name" value="OmpA_C-like"/>
    <property type="match status" value="1"/>
</dbReference>
<dbReference type="SUPFAM" id="SSF48452">
    <property type="entry name" value="TPR-like"/>
    <property type="match status" value="1"/>
</dbReference>
<keyword evidence="3" id="KW-0998">Cell outer membrane</keyword>
<sequence length="663" mass="73562">MYAQVDKDLVAEADAAYNIGAKSLALDNYQLALKANPDNVRANFMAGKSILETIDKSRASKYLIRAYELDPNISPDILLLIGQSFQFGKDFDNAITYYEKHKQRIEADAALNKKAKKTTIKVALAEIDVKIAQCNNGKKYTNDPLEYAIKNLGDGVNTGFADYAPAVNKDENLMIFTSRREGSTGIGNVDKDLQFFEDIYISEFKDGAWQAAKNIGTNINTEYHDASIGLSGDGKELFLYKDENGGDIYVSRQKNDGTWSDPEPISSNVNSTHNENSVSISPDGQTLFFTSDRPGGKGGIDIYISKLDKRGQWSKPSNIGAPINTAADEDGPFIDYDGKTLYFSSRGHEGMGGYDIFVSEFDSTTKKWSEPVNIGYPINTPDEDIYFVKSGDRKFGYYASVKDGGLGEKDIYKVAIPDNLQNYDKLKVRKIEGKPIAKLDTPAEIKPVTLTIQILDELNSSPMDAIVAVKSSGDNIEASISKVGEGIYTCTFNNITEKEYTIAVEKNGYMFKNVGVTIPAVSAQVSEINKNVILSKLQIGFKSILRNIYFDSGKASLKSESYEELNKLERMLRENPQYHIEISGHTDKIGDPAYNKKLSQQRANKVIKFLIDKGIESNRLTAVGYGEKKPLATNDDELEGREINRRTEFEIKGGDLQSSHKEQ</sequence>
<evidence type="ECO:0000313" key="7">
    <source>
        <dbReference type="EMBL" id="QHT65739.1"/>
    </source>
</evidence>
<dbReference type="RefSeq" id="WP_162441819.1">
    <property type="nucleotide sequence ID" value="NZ_CP048222.1"/>
</dbReference>
<keyword evidence="2 4" id="KW-0472">Membrane</keyword>
<dbReference type="Gene3D" id="2.120.10.30">
    <property type="entry name" value="TolB, C-terminal domain"/>
    <property type="match status" value="1"/>
</dbReference>
<gene>
    <name evidence="7" type="ORF">GXP67_03180</name>
</gene>
<evidence type="ECO:0000256" key="1">
    <source>
        <dbReference type="ARBA" id="ARBA00004442"/>
    </source>
</evidence>